<gene>
    <name evidence="1" type="ORF">BW732_10965</name>
</gene>
<accession>A0A1Q2D8I1</accession>
<keyword evidence="2" id="KW-1185">Reference proteome</keyword>
<dbReference type="Proteomes" id="UP000188246">
    <property type="component" value="Chromosome"/>
</dbReference>
<name>A0A1Q2D8I1_9ENTE</name>
<proteinExistence type="predicted"/>
<reference evidence="1 2" key="1">
    <citation type="journal article" date="2010" name="Int. J. Syst. Evol. Microbiol.">
        <title>Vagococcus penaei sp. nov., isolated from spoilage microbiota of cooked shrimp (Penaeus vannamei).</title>
        <authorList>
            <person name="Jaffres E."/>
            <person name="Prevost H."/>
            <person name="Rossero A."/>
            <person name="Joffraud J.J."/>
            <person name="Dousset X."/>
        </authorList>
    </citation>
    <scope>NUCLEOTIDE SEQUENCE [LARGE SCALE GENOMIC DNA]</scope>
    <source>
        <strain evidence="1 2">CD276</strain>
    </source>
</reference>
<dbReference type="EMBL" id="CP019609">
    <property type="protein sequence ID" value="AQP54676.1"/>
    <property type="molecule type" value="Genomic_DNA"/>
</dbReference>
<dbReference type="SUPFAM" id="SSF50939">
    <property type="entry name" value="Sialidases"/>
    <property type="match status" value="1"/>
</dbReference>
<protein>
    <submittedName>
        <fullName evidence="1">Uncharacterized protein</fullName>
    </submittedName>
</protein>
<dbReference type="Gene3D" id="2.120.10.10">
    <property type="match status" value="1"/>
</dbReference>
<dbReference type="AlphaFoldDB" id="A0A1Q2D8I1"/>
<dbReference type="KEGG" id="vpi:BW732_10965"/>
<dbReference type="InterPro" id="IPR036278">
    <property type="entry name" value="Sialidase_sf"/>
</dbReference>
<evidence type="ECO:0000313" key="1">
    <source>
        <dbReference type="EMBL" id="AQP54676.1"/>
    </source>
</evidence>
<evidence type="ECO:0000313" key="2">
    <source>
        <dbReference type="Proteomes" id="UP000188246"/>
    </source>
</evidence>
<organism evidence="1 2">
    <name type="scientific">Vagococcus penaei</name>
    <dbReference type="NCBI Taxonomy" id="633807"/>
    <lineage>
        <taxon>Bacteria</taxon>
        <taxon>Bacillati</taxon>
        <taxon>Bacillota</taxon>
        <taxon>Bacilli</taxon>
        <taxon>Lactobacillales</taxon>
        <taxon>Enterococcaceae</taxon>
        <taxon>Vagococcus</taxon>
    </lineage>
</organism>
<sequence>MIDLITEQEKILTFYKINYRQHVKRWLLSSILFFGISTLCYRFLIKQMVKPIFLNRLATLYSLSLIIGTIIVISFLIILSALAFKISQLIYNYPKWLKRKIKAMLNQTLVKQDSLYYYLTKKTMKRDYVISKESCCYLTTTIDNQQVMIGLRCDKLPWQSSELFILPNWSIDIKPNRIKYRTNYRAIFISCTILFLSGLFRAYGYITAPITNYPITNENETSGNFNESDQNSVQQIVSQTSKKPINRIDQMNQLQLDHESNDVFMTTNFGKSWEFVPLKLEWLRFGDYTLTTGTIPVGYWMDKTFDLSPDWSWLIFSPKDEQQSVYQLSSKDSGQTWQKNLIGENLGMARYRKLTFFNDGSGVALFSTRYDRSSETISIYTTADYGNSWQESGQTTITQPIQNTSYLSQVRGFIATRNDLYYTDNYSHSFKDTIVTIPSNYSKDGIDLFQSPMK</sequence>